<dbReference type="Gene3D" id="2.60.40.1170">
    <property type="entry name" value="Mu homology domain, subdomain B"/>
    <property type="match status" value="2"/>
</dbReference>
<dbReference type="GO" id="GO:0000139">
    <property type="term" value="C:Golgi membrane"/>
    <property type="evidence" value="ECO:0007669"/>
    <property type="project" value="UniProtKB-SubCell"/>
</dbReference>
<evidence type="ECO:0000256" key="2">
    <source>
        <dbReference type="ARBA" id="ARBA00022448"/>
    </source>
</evidence>
<dbReference type="CDD" id="cd09254">
    <property type="entry name" value="AP_delta-COPI_MHD"/>
    <property type="match status" value="1"/>
</dbReference>
<comment type="subcellular location">
    <subcellularLocation>
        <location evidence="9 10">Cytoplasm</location>
    </subcellularLocation>
    <subcellularLocation>
        <location evidence="9 10">Cytoplasmic vesicle</location>
        <location evidence="9 10">COPI-coated vesicle membrane</location>
        <topology evidence="9 10">Peripheral membrane protein</topology>
        <orientation evidence="9 10">Cytoplasmic side</orientation>
    </subcellularLocation>
    <subcellularLocation>
        <location evidence="9 10">Golgi apparatus membrane</location>
        <topology evidence="9 10">Peripheral membrane protein</topology>
        <orientation evidence="9 10">Cytoplasmic side</orientation>
    </subcellularLocation>
</comment>
<dbReference type="PANTHER" id="PTHR10121">
    <property type="entry name" value="COATOMER SUBUNIT DELTA"/>
    <property type="match status" value="1"/>
</dbReference>
<evidence type="ECO:0000256" key="1">
    <source>
        <dbReference type="ARBA" id="ARBA00010516"/>
    </source>
</evidence>
<dbReference type="AlphaFoldDB" id="A0A7G3ZHU7"/>
<dbReference type="GO" id="GO:0015031">
    <property type="term" value="P:protein transport"/>
    <property type="evidence" value="ECO:0007669"/>
    <property type="project" value="UniProtKB-KW"/>
</dbReference>
<evidence type="ECO:0000313" key="15">
    <source>
        <dbReference type="Proteomes" id="UP000515788"/>
    </source>
</evidence>
<dbReference type="KEGG" id="tgb:HG536_0D06050"/>
<keyword evidence="5 9" id="KW-0653">Protein transport</keyword>
<evidence type="ECO:0000256" key="5">
    <source>
        <dbReference type="ARBA" id="ARBA00022927"/>
    </source>
</evidence>
<evidence type="ECO:0000256" key="3">
    <source>
        <dbReference type="ARBA" id="ARBA00022490"/>
    </source>
</evidence>
<dbReference type="PROSITE" id="PS51072">
    <property type="entry name" value="MHD"/>
    <property type="match status" value="1"/>
</dbReference>
<feature type="coiled-coil region" evidence="11">
    <location>
        <begin position="137"/>
        <end position="174"/>
    </location>
</feature>
<dbReference type="Pfam" id="PF01217">
    <property type="entry name" value="Clat_adaptor_s"/>
    <property type="match status" value="1"/>
</dbReference>
<keyword evidence="2 9" id="KW-0813">Transport</keyword>
<dbReference type="InterPro" id="IPR022775">
    <property type="entry name" value="AP_mu_sigma_su"/>
</dbReference>
<feature type="domain" description="MHD" evidence="13">
    <location>
        <begin position="279"/>
        <end position="536"/>
    </location>
</feature>
<evidence type="ECO:0000256" key="4">
    <source>
        <dbReference type="ARBA" id="ARBA00022892"/>
    </source>
</evidence>
<dbReference type="EMBL" id="CP059249">
    <property type="protein sequence ID" value="QLL33083.1"/>
    <property type="molecule type" value="Genomic_DNA"/>
</dbReference>
<keyword evidence="3 9" id="KW-0963">Cytoplasm</keyword>
<dbReference type="InterPro" id="IPR028565">
    <property type="entry name" value="MHD"/>
</dbReference>
<keyword evidence="7 9" id="KW-0472">Membrane</keyword>
<evidence type="ECO:0000259" key="13">
    <source>
        <dbReference type="PROSITE" id="PS51072"/>
    </source>
</evidence>
<dbReference type="Gene3D" id="3.30.450.60">
    <property type="match status" value="1"/>
</dbReference>
<dbReference type="InterPro" id="IPR011012">
    <property type="entry name" value="Longin-like_dom_sf"/>
</dbReference>
<comment type="subunit">
    <text evidence="9">Oligomeric complex that consists of at least the alpha, beta, beta', gamma, delta, epsilon and zeta subunits.</text>
</comment>
<accession>A0A7G3ZHU7</accession>
<gene>
    <name evidence="14" type="ORF">HG536_0D06050</name>
</gene>
<sequence length="536" mass="60028">MVVLAASITTRAGKPLLSRQFTEISKDRVLELLSNFQSLVTNILSEHTFVEDEHVRYVYRPFDDYYIILITNRQSNIIMDLSTLNLFSQTVNHYLSSFDEAEIYDNAFEILSSFDEIVVMGYKENLSITQVSTYLSLESHEERIQEIIERNKEFEATEERKRRAKEIARREQERKMGIVPSEFSVPSNRFMASDDPNVANAYNSYYSHASAAAQQSYIQSHRERPAETNGRASAEANHHGDGRGMKLAGQSKRGMATSGRSPGFSRAPQQDQEEEKPTNNGILISIKETVNAEITRDGAINSSELKGVLELRVSDRALAHAKLALDESVDVKDRSLQFKTHPNIDKNEFLNSKTISLRDKEKAFPSNDQSLGVLRWRKVAGADEKTLLPLEISTWVSPSEQSDGVFDVTVEFEVNENHTQTLNEVLFTFPVFTENVSINAENNEHNATIVDIDEDTGVTIKLESIAPATSGVFAFAIEAAYEDGLFPINVEFKHSEAGGRSISGVSISNVTSSLEGEEALPYDVITSLKTEEYIVI</sequence>
<dbReference type="Pfam" id="PF00928">
    <property type="entry name" value="Adap_comp_sub"/>
    <property type="match status" value="1"/>
</dbReference>
<evidence type="ECO:0000256" key="10">
    <source>
        <dbReference type="RuleBase" id="RU366052"/>
    </source>
</evidence>
<dbReference type="InterPro" id="IPR027059">
    <property type="entry name" value="Coatomer_dsu"/>
</dbReference>
<dbReference type="FunFam" id="3.30.450.60:FF:000020">
    <property type="entry name" value="Coatomer subunit delta"/>
    <property type="match status" value="1"/>
</dbReference>
<evidence type="ECO:0000256" key="9">
    <source>
        <dbReference type="RuleBase" id="RU364018"/>
    </source>
</evidence>
<evidence type="ECO:0000256" key="12">
    <source>
        <dbReference type="SAM" id="MobiDB-lite"/>
    </source>
</evidence>
<keyword evidence="11" id="KW-0175">Coiled coil</keyword>
<dbReference type="Proteomes" id="UP000515788">
    <property type="component" value="Chromosome 4"/>
</dbReference>
<name>A0A7G3ZHU7_9SACH</name>
<evidence type="ECO:0000256" key="11">
    <source>
        <dbReference type="SAM" id="Coils"/>
    </source>
</evidence>
<protein>
    <recommendedName>
        <fullName evidence="9">Coatomer subunit delta</fullName>
    </recommendedName>
</protein>
<evidence type="ECO:0000313" key="14">
    <source>
        <dbReference type="EMBL" id="QLL33083.1"/>
    </source>
</evidence>
<dbReference type="PANTHER" id="PTHR10121:SF0">
    <property type="entry name" value="COATOMER SUBUNIT DELTA"/>
    <property type="match status" value="1"/>
</dbReference>
<comment type="function">
    <text evidence="9">The coatomer is a cytosolic protein complex that binds to dilysine motifs and reversibly associates with Golgi non-clathrin-coated vesicles, which further mediate biosynthetic protein transport from the ER, via the Golgi up to the trans Golgi network. Coatomer complex is required for budding from Golgi membranes, and is essential for the retrograde Golgi-to-ER transport of dilysine-tagged proteins.</text>
</comment>
<dbReference type="InterPro" id="IPR036168">
    <property type="entry name" value="AP2_Mu_C_sf"/>
</dbReference>
<evidence type="ECO:0000256" key="8">
    <source>
        <dbReference type="ARBA" id="ARBA00023329"/>
    </source>
</evidence>
<dbReference type="GeneID" id="59326251"/>
<feature type="region of interest" description="Disordered" evidence="12">
    <location>
        <begin position="214"/>
        <end position="280"/>
    </location>
</feature>
<dbReference type="SUPFAM" id="SSF49447">
    <property type="entry name" value="Second domain of Mu2 adaptin subunit (ap50) of ap2 adaptor"/>
    <property type="match status" value="1"/>
</dbReference>
<reference evidence="14 15" key="1">
    <citation type="submission" date="2020-06" db="EMBL/GenBank/DDBJ databases">
        <title>The yeast mating-type switching endonuclease HO is a domesticated member of an unorthodox homing genetic element family.</title>
        <authorList>
            <person name="Coughlan A.Y."/>
            <person name="Lombardi L."/>
            <person name="Braun-Galleani S."/>
            <person name="Martos A.R."/>
            <person name="Galeote V."/>
            <person name="Bigey F."/>
            <person name="Dequin S."/>
            <person name="Byrne K.P."/>
            <person name="Wolfe K.H."/>
        </authorList>
    </citation>
    <scope>NUCLEOTIDE SEQUENCE [LARGE SCALE GENOMIC DNA]</scope>
    <source>
        <strain evidence="14 15">CBS764</strain>
    </source>
</reference>
<keyword evidence="8 9" id="KW-0968">Cytoplasmic vesicle</keyword>
<dbReference type="GO" id="GO:0030126">
    <property type="term" value="C:COPI vesicle coat"/>
    <property type="evidence" value="ECO:0007669"/>
    <property type="project" value="UniProtKB-UniRule"/>
</dbReference>
<dbReference type="SUPFAM" id="SSF64356">
    <property type="entry name" value="SNARE-like"/>
    <property type="match status" value="1"/>
</dbReference>
<proteinExistence type="inferred from homology"/>
<keyword evidence="6 9" id="KW-0333">Golgi apparatus</keyword>
<evidence type="ECO:0000256" key="7">
    <source>
        <dbReference type="ARBA" id="ARBA00023136"/>
    </source>
</evidence>
<keyword evidence="15" id="KW-1185">Reference proteome</keyword>
<dbReference type="RefSeq" id="XP_037139757.1">
    <property type="nucleotide sequence ID" value="XM_037283861.1"/>
</dbReference>
<dbReference type="CDD" id="cd14830">
    <property type="entry name" value="Delta_COP_N"/>
    <property type="match status" value="1"/>
</dbReference>
<dbReference type="GO" id="GO:0006890">
    <property type="term" value="P:retrograde vesicle-mediated transport, Golgi to endoplasmic reticulum"/>
    <property type="evidence" value="ECO:0007669"/>
    <property type="project" value="UniProtKB-UniRule"/>
</dbReference>
<dbReference type="GO" id="GO:0051645">
    <property type="term" value="P:Golgi localization"/>
    <property type="evidence" value="ECO:0007669"/>
    <property type="project" value="TreeGrafter"/>
</dbReference>
<keyword evidence="4 9" id="KW-0931">ER-Golgi transport</keyword>
<organism evidence="14 15">
    <name type="scientific">Torulaspora globosa</name>
    <dbReference type="NCBI Taxonomy" id="48254"/>
    <lineage>
        <taxon>Eukaryota</taxon>
        <taxon>Fungi</taxon>
        <taxon>Dikarya</taxon>
        <taxon>Ascomycota</taxon>
        <taxon>Saccharomycotina</taxon>
        <taxon>Saccharomycetes</taxon>
        <taxon>Saccharomycetales</taxon>
        <taxon>Saccharomycetaceae</taxon>
        <taxon>Torulaspora</taxon>
    </lineage>
</organism>
<evidence type="ECO:0000256" key="6">
    <source>
        <dbReference type="ARBA" id="ARBA00023034"/>
    </source>
</evidence>
<dbReference type="GO" id="GO:0006888">
    <property type="term" value="P:endoplasmic reticulum to Golgi vesicle-mediated transport"/>
    <property type="evidence" value="ECO:0007669"/>
    <property type="project" value="TreeGrafter"/>
</dbReference>
<dbReference type="OrthoDB" id="10266042at2759"/>
<comment type="similarity">
    <text evidence="1 9">Belongs to the adaptor complexes medium subunit family. Delta-COP subfamily.</text>
</comment>